<gene>
    <name evidence="4" type="ORF">QUW60_05420</name>
</gene>
<dbReference type="GO" id="GO:0016491">
    <property type="term" value="F:oxidoreductase activity"/>
    <property type="evidence" value="ECO:0007669"/>
    <property type="project" value="UniProtKB-KW"/>
</dbReference>
<dbReference type="Gene3D" id="3.40.50.720">
    <property type="entry name" value="NAD(P)-binding Rossmann-like Domain"/>
    <property type="match status" value="1"/>
</dbReference>
<dbReference type="PANTHER" id="PTHR42760">
    <property type="entry name" value="SHORT-CHAIN DEHYDROGENASES/REDUCTASES FAMILY MEMBER"/>
    <property type="match status" value="1"/>
</dbReference>
<dbReference type="PRINTS" id="PR00081">
    <property type="entry name" value="GDHRDH"/>
</dbReference>
<name>A0ABT7VEF4_9BACE</name>
<dbReference type="EC" id="1.-.-.-" evidence="4"/>
<proteinExistence type="inferred from homology"/>
<evidence type="ECO:0000313" key="4">
    <source>
        <dbReference type="EMBL" id="MDM8324668.1"/>
    </source>
</evidence>
<dbReference type="Proteomes" id="UP001169458">
    <property type="component" value="Unassembled WGS sequence"/>
</dbReference>
<protein>
    <submittedName>
        <fullName evidence="4">SDR family oxidoreductase</fullName>
        <ecNumber evidence="4">1.-.-.-</ecNumber>
    </submittedName>
</protein>
<evidence type="ECO:0000256" key="3">
    <source>
        <dbReference type="RuleBase" id="RU000363"/>
    </source>
</evidence>
<dbReference type="PRINTS" id="PR00080">
    <property type="entry name" value="SDRFAMILY"/>
</dbReference>
<comment type="caution">
    <text evidence="4">The sequence shown here is derived from an EMBL/GenBank/DDBJ whole genome shotgun (WGS) entry which is preliminary data.</text>
</comment>
<reference evidence="5" key="2">
    <citation type="submission" date="2023-07" db="EMBL/GenBank/DDBJ databases">
        <title>Identification and characterization of horizontal gene transfer across gut microbiota members of farm animals based on homology search.</title>
        <authorList>
            <person name="Schwarzerova J."/>
            <person name="Nykrynova M."/>
            <person name="Jureckova K."/>
            <person name="Cejkova D."/>
            <person name="Rychlik I."/>
        </authorList>
    </citation>
    <scope>NUCLEOTIDE SEQUENCE [LARGE SCALE GENOMIC DNA]</scope>
    <source>
        <strain evidence="5">109_WCHN</strain>
    </source>
</reference>
<accession>A0ABT7VEF4</accession>
<keyword evidence="2 4" id="KW-0560">Oxidoreductase</keyword>
<organism evidence="4 5">
    <name type="scientific">Bacteroides gallinaceum</name>
    <dbReference type="NCBI Taxonomy" id="1462571"/>
    <lineage>
        <taxon>Bacteria</taxon>
        <taxon>Pseudomonadati</taxon>
        <taxon>Bacteroidota</taxon>
        <taxon>Bacteroidia</taxon>
        <taxon>Bacteroidales</taxon>
        <taxon>Bacteroidaceae</taxon>
        <taxon>Bacteroides</taxon>
    </lineage>
</organism>
<dbReference type="CDD" id="cd05233">
    <property type="entry name" value="SDR_c"/>
    <property type="match status" value="1"/>
</dbReference>
<dbReference type="SUPFAM" id="SSF51735">
    <property type="entry name" value="NAD(P)-binding Rossmann-fold domains"/>
    <property type="match status" value="1"/>
</dbReference>
<dbReference type="InterPro" id="IPR036291">
    <property type="entry name" value="NAD(P)-bd_dom_sf"/>
</dbReference>
<comment type="similarity">
    <text evidence="1 3">Belongs to the short-chain dehydrogenases/reductases (SDR) family.</text>
</comment>
<dbReference type="PANTHER" id="PTHR42760:SF133">
    <property type="entry name" value="3-OXOACYL-[ACYL-CARRIER-PROTEIN] REDUCTASE"/>
    <property type="match status" value="1"/>
</dbReference>
<dbReference type="RefSeq" id="WP_289558981.1">
    <property type="nucleotide sequence ID" value="NZ_JAUDCP010000008.1"/>
</dbReference>
<reference evidence="4 5" key="1">
    <citation type="submission" date="2023-06" db="EMBL/GenBank/DDBJ databases">
        <authorList>
            <person name="Zeman M."/>
            <person name="Kubasova T."/>
            <person name="Jahodarova E."/>
            <person name="Nykrynova M."/>
            <person name="Rychlik I."/>
        </authorList>
    </citation>
    <scope>NUCLEOTIDE SEQUENCE [LARGE SCALE GENOMIC DNA]</scope>
    <source>
        <strain evidence="4 5">109_WCHN</strain>
    </source>
</reference>
<keyword evidence="5" id="KW-1185">Reference proteome</keyword>
<evidence type="ECO:0000256" key="2">
    <source>
        <dbReference type="ARBA" id="ARBA00023002"/>
    </source>
</evidence>
<dbReference type="Pfam" id="PF00106">
    <property type="entry name" value="adh_short"/>
    <property type="match status" value="1"/>
</dbReference>
<evidence type="ECO:0000256" key="1">
    <source>
        <dbReference type="ARBA" id="ARBA00006484"/>
    </source>
</evidence>
<evidence type="ECO:0000313" key="5">
    <source>
        <dbReference type="Proteomes" id="UP001169458"/>
    </source>
</evidence>
<dbReference type="InterPro" id="IPR002347">
    <property type="entry name" value="SDR_fam"/>
</dbReference>
<dbReference type="EMBL" id="JAUDEN010000007">
    <property type="protein sequence ID" value="MDM8324668.1"/>
    <property type="molecule type" value="Genomic_DNA"/>
</dbReference>
<sequence length="290" mass="31653">MSFREYLKRGIKYVIYGIPQKTMTANISSITPNELLKNKTALVTGGTSGIGLEIIKAFLKSGAVVVYTGRNEEKINKVYDNIVKEEPNYANMLYGILMDNSHISSFEDIFQKILSLIGGRLDILVNNAGVMGGNFGSASEQEYDKVLATNLKGSFFLSQIVAKHMKNNSIKGNILNIASSSSLRPANSAYILSKWGIRGLTLGLAKTLIPYDIVVNGIAPGPTKTPMLIDEKQKDIINENNPLGRYIMPEEIANMAVILVSNMGRSIVGDIIYMTGGAGIITLDDIKYSF</sequence>